<comment type="caution">
    <text evidence="2">The sequence shown here is derived from an EMBL/GenBank/DDBJ whole genome shotgun (WGS) entry which is preliminary data.</text>
</comment>
<dbReference type="Gene3D" id="3.30.300.20">
    <property type="match status" value="1"/>
</dbReference>
<dbReference type="CDD" id="cd02644">
    <property type="entry name" value="R3H_jag"/>
    <property type="match status" value="1"/>
</dbReference>
<dbReference type="SMART" id="SM00393">
    <property type="entry name" value="R3H"/>
    <property type="match status" value="1"/>
</dbReference>
<dbReference type="PANTHER" id="PTHR35800:SF1">
    <property type="entry name" value="RNA-BINDING PROTEIN KHPB"/>
    <property type="match status" value="1"/>
</dbReference>
<dbReference type="InterPro" id="IPR015946">
    <property type="entry name" value="KH_dom-like_a/b"/>
</dbReference>
<dbReference type="EMBL" id="MFUP01000013">
    <property type="protein sequence ID" value="OGI87427.1"/>
    <property type="molecule type" value="Genomic_DNA"/>
</dbReference>
<evidence type="ECO:0000313" key="2">
    <source>
        <dbReference type="EMBL" id="OGI87427.1"/>
    </source>
</evidence>
<sequence>MKDEKIKKQIEELIKKTTFQVESVSFFYSEDDETLWYSIKTNEPQLLIGRNGEVLIALNHLIRRIIEKNNPPEKNQERKNISIDVNDYQKKRIENLKTIAHMMAERAKFFKSKVEIDPMPSFERLIIHRFLATRPEIKTESTGEGKERRIVIKYVSKD</sequence>
<dbReference type="InterPro" id="IPR001374">
    <property type="entry name" value="R3H_dom"/>
</dbReference>
<evidence type="ECO:0000313" key="3">
    <source>
        <dbReference type="Proteomes" id="UP000185809"/>
    </source>
</evidence>
<dbReference type="InterPro" id="IPR034079">
    <property type="entry name" value="R3H_KhpB"/>
</dbReference>
<reference evidence="2 3" key="1">
    <citation type="journal article" date="2016" name="Nat. Commun.">
        <title>Thousands of microbial genomes shed light on interconnected biogeochemical processes in an aquifer system.</title>
        <authorList>
            <person name="Anantharaman K."/>
            <person name="Brown C.T."/>
            <person name="Hug L.A."/>
            <person name="Sharon I."/>
            <person name="Castelle C.J."/>
            <person name="Probst A.J."/>
            <person name="Thomas B.C."/>
            <person name="Singh A."/>
            <person name="Wilkins M.J."/>
            <person name="Karaoz U."/>
            <person name="Brodie E.L."/>
            <person name="Williams K.H."/>
            <person name="Hubbard S.S."/>
            <person name="Banfield J.F."/>
        </authorList>
    </citation>
    <scope>NUCLEOTIDE SEQUENCE [LARGE SCALE GENOMIC DNA]</scope>
</reference>
<proteinExistence type="predicted"/>
<dbReference type="PROSITE" id="PS51061">
    <property type="entry name" value="R3H"/>
    <property type="match status" value="1"/>
</dbReference>
<dbReference type="AlphaFoldDB" id="A0A1F6WZV5"/>
<feature type="domain" description="R3H" evidence="1">
    <location>
        <begin position="90"/>
        <end position="156"/>
    </location>
</feature>
<protein>
    <recommendedName>
        <fullName evidence="1">R3H domain-containing protein</fullName>
    </recommendedName>
</protein>
<dbReference type="SUPFAM" id="SSF82708">
    <property type="entry name" value="R3H domain"/>
    <property type="match status" value="1"/>
</dbReference>
<evidence type="ECO:0000259" key="1">
    <source>
        <dbReference type="PROSITE" id="PS51061"/>
    </source>
</evidence>
<dbReference type="Proteomes" id="UP000185809">
    <property type="component" value="Unassembled WGS sequence"/>
</dbReference>
<gene>
    <name evidence="2" type="ORF">A2995_01620</name>
</gene>
<organism evidence="2 3">
    <name type="scientific">Candidatus Nomurabacteria bacterium RIFCSPLOWO2_01_FULL_33_24</name>
    <dbReference type="NCBI Taxonomy" id="1801765"/>
    <lineage>
        <taxon>Bacteria</taxon>
        <taxon>Candidatus Nomuraibacteriota</taxon>
    </lineage>
</organism>
<dbReference type="Gene3D" id="3.30.1370.50">
    <property type="entry name" value="R3H-like domain"/>
    <property type="match status" value="1"/>
</dbReference>
<dbReference type="PANTHER" id="PTHR35800">
    <property type="entry name" value="PROTEIN JAG"/>
    <property type="match status" value="1"/>
</dbReference>
<dbReference type="Pfam" id="PF01424">
    <property type="entry name" value="R3H"/>
    <property type="match status" value="1"/>
</dbReference>
<dbReference type="InterPro" id="IPR036867">
    <property type="entry name" value="R3H_dom_sf"/>
</dbReference>
<accession>A0A1F6WZV5</accession>
<dbReference type="GO" id="GO:0003723">
    <property type="term" value="F:RNA binding"/>
    <property type="evidence" value="ECO:0007669"/>
    <property type="project" value="InterPro"/>
</dbReference>
<name>A0A1F6WZV5_9BACT</name>
<dbReference type="InterPro" id="IPR039247">
    <property type="entry name" value="KhpB"/>
</dbReference>